<keyword evidence="4 6" id="KW-0472">Membrane</keyword>
<feature type="transmembrane region" description="Helical" evidence="6">
    <location>
        <begin position="89"/>
        <end position="118"/>
    </location>
</feature>
<comment type="subcellular location">
    <subcellularLocation>
        <location evidence="1">Membrane</location>
        <topology evidence="1">Multi-pass membrane protein</topology>
    </subcellularLocation>
</comment>
<keyword evidence="3 6" id="KW-1133">Transmembrane helix</keyword>
<dbReference type="AlphaFoldDB" id="A0A7C8MAZ5"/>
<feature type="transmembrane region" description="Helical" evidence="6">
    <location>
        <begin position="12"/>
        <end position="34"/>
    </location>
</feature>
<feature type="transmembrane region" description="Helical" evidence="6">
    <location>
        <begin position="175"/>
        <end position="198"/>
    </location>
</feature>
<protein>
    <recommendedName>
        <fullName evidence="7">Rhodopsin domain-containing protein</fullName>
    </recommendedName>
</protein>
<evidence type="ECO:0000256" key="1">
    <source>
        <dbReference type="ARBA" id="ARBA00004141"/>
    </source>
</evidence>
<evidence type="ECO:0000313" key="8">
    <source>
        <dbReference type="EMBL" id="KAF2873279.1"/>
    </source>
</evidence>
<evidence type="ECO:0000256" key="5">
    <source>
        <dbReference type="ARBA" id="ARBA00038359"/>
    </source>
</evidence>
<evidence type="ECO:0000313" key="9">
    <source>
        <dbReference type="Proteomes" id="UP000481861"/>
    </source>
</evidence>
<dbReference type="InterPro" id="IPR049326">
    <property type="entry name" value="Rhodopsin_dom_fungi"/>
</dbReference>
<name>A0A7C8MAZ5_9PLEO</name>
<evidence type="ECO:0000259" key="7">
    <source>
        <dbReference type="Pfam" id="PF20684"/>
    </source>
</evidence>
<dbReference type="Proteomes" id="UP000481861">
    <property type="component" value="Unassembled WGS sequence"/>
</dbReference>
<evidence type="ECO:0000256" key="2">
    <source>
        <dbReference type="ARBA" id="ARBA00022692"/>
    </source>
</evidence>
<dbReference type="PANTHER" id="PTHR33048:SF47">
    <property type="entry name" value="INTEGRAL MEMBRANE PROTEIN-RELATED"/>
    <property type="match status" value="1"/>
</dbReference>
<accession>A0A7C8MAZ5</accession>
<keyword evidence="2 6" id="KW-0812">Transmembrane</keyword>
<dbReference type="InterPro" id="IPR052337">
    <property type="entry name" value="SAT4-like"/>
</dbReference>
<gene>
    <name evidence="8" type="ORF">BDV95DRAFT_378296</name>
</gene>
<proteinExistence type="inferred from homology"/>
<feature type="domain" description="Rhodopsin" evidence="7">
    <location>
        <begin position="30"/>
        <end position="272"/>
    </location>
</feature>
<dbReference type="GO" id="GO:0016020">
    <property type="term" value="C:membrane"/>
    <property type="evidence" value="ECO:0007669"/>
    <property type="project" value="UniProtKB-SubCell"/>
</dbReference>
<evidence type="ECO:0000256" key="4">
    <source>
        <dbReference type="ARBA" id="ARBA00023136"/>
    </source>
</evidence>
<feature type="transmembrane region" description="Helical" evidence="6">
    <location>
        <begin position="249"/>
        <end position="271"/>
    </location>
</feature>
<dbReference type="Pfam" id="PF20684">
    <property type="entry name" value="Fung_rhodopsin"/>
    <property type="match status" value="1"/>
</dbReference>
<dbReference type="OrthoDB" id="5401779at2759"/>
<keyword evidence="9" id="KW-1185">Reference proteome</keyword>
<dbReference type="PANTHER" id="PTHR33048">
    <property type="entry name" value="PTH11-LIKE INTEGRAL MEMBRANE PROTEIN (AFU_ORTHOLOGUE AFUA_5G11245)"/>
    <property type="match status" value="1"/>
</dbReference>
<feature type="transmembrane region" description="Helical" evidence="6">
    <location>
        <begin position="130"/>
        <end position="155"/>
    </location>
</feature>
<feature type="transmembrane region" description="Helical" evidence="6">
    <location>
        <begin position="210"/>
        <end position="229"/>
    </location>
</feature>
<sequence>MQADIVNGRRPSFIAAQAALASLATLFTVARFIAKRIRHFPTYSEDWYLIIALVFMYACVALHIAATAIGVQSSRFISGHMGELERTLFLLWFVRIPHAVALTLIRCSISILFIRTFCYFTHHGLRRTAYLCLLFSIAWFVVTVTVVLTNCRPIYHNWKVPAENEKYCFPLRPFTAVVLIWGLTLDAVIWTLPLCVIWRLRLPRVQKIGVSTMFALGLVNVVIAVLRLTSLLYRDNSGDITYDAFEARIWAIAQIGTAIMLASCPLLHPVFELLIPRKWTRIGFVPLNAIRVTTRIEIFPDSMPWTPNCFVDDILDTEGPTFEIDRGHGLTCC</sequence>
<evidence type="ECO:0000256" key="3">
    <source>
        <dbReference type="ARBA" id="ARBA00022989"/>
    </source>
</evidence>
<reference evidence="8 9" key="1">
    <citation type="submission" date="2020-01" db="EMBL/GenBank/DDBJ databases">
        <authorList>
            <consortium name="DOE Joint Genome Institute"/>
            <person name="Haridas S."/>
            <person name="Albert R."/>
            <person name="Binder M."/>
            <person name="Bloem J."/>
            <person name="Labutti K."/>
            <person name="Salamov A."/>
            <person name="Andreopoulos B."/>
            <person name="Baker S.E."/>
            <person name="Barry K."/>
            <person name="Bills G."/>
            <person name="Bluhm B.H."/>
            <person name="Cannon C."/>
            <person name="Castanera R."/>
            <person name="Culley D.E."/>
            <person name="Daum C."/>
            <person name="Ezra D."/>
            <person name="Gonzalez J.B."/>
            <person name="Henrissat B."/>
            <person name="Kuo A."/>
            <person name="Liang C."/>
            <person name="Lipzen A."/>
            <person name="Lutzoni F."/>
            <person name="Magnuson J."/>
            <person name="Mondo S."/>
            <person name="Nolan M."/>
            <person name="Ohm R."/>
            <person name="Pangilinan J."/>
            <person name="Park H.-J.H."/>
            <person name="Ramirez L."/>
            <person name="Alfaro M."/>
            <person name="Sun H."/>
            <person name="Tritt A."/>
            <person name="Yoshinaga Y."/>
            <person name="Zwiers L.-H.L."/>
            <person name="Turgeon B.G."/>
            <person name="Goodwin S.B."/>
            <person name="Spatafora J.W."/>
            <person name="Crous P.W."/>
            <person name="Grigoriev I.V."/>
        </authorList>
    </citation>
    <scope>NUCLEOTIDE SEQUENCE [LARGE SCALE GENOMIC DNA]</scope>
    <source>
        <strain evidence="8 9">CBS 611.86</strain>
    </source>
</reference>
<comment type="caution">
    <text evidence="8">The sequence shown here is derived from an EMBL/GenBank/DDBJ whole genome shotgun (WGS) entry which is preliminary data.</text>
</comment>
<comment type="similarity">
    <text evidence="5">Belongs to the SAT4 family.</text>
</comment>
<organism evidence="8 9">
    <name type="scientific">Massariosphaeria phaeospora</name>
    <dbReference type="NCBI Taxonomy" id="100035"/>
    <lineage>
        <taxon>Eukaryota</taxon>
        <taxon>Fungi</taxon>
        <taxon>Dikarya</taxon>
        <taxon>Ascomycota</taxon>
        <taxon>Pezizomycotina</taxon>
        <taxon>Dothideomycetes</taxon>
        <taxon>Pleosporomycetidae</taxon>
        <taxon>Pleosporales</taxon>
        <taxon>Pleosporales incertae sedis</taxon>
        <taxon>Massariosphaeria</taxon>
    </lineage>
</organism>
<dbReference type="EMBL" id="JAADJZ010000008">
    <property type="protein sequence ID" value="KAF2873279.1"/>
    <property type="molecule type" value="Genomic_DNA"/>
</dbReference>
<feature type="transmembrane region" description="Helical" evidence="6">
    <location>
        <begin position="46"/>
        <end position="69"/>
    </location>
</feature>
<evidence type="ECO:0000256" key="6">
    <source>
        <dbReference type="SAM" id="Phobius"/>
    </source>
</evidence>